<gene>
    <name evidence="7" type="ORF">MERR_LOCUS36453</name>
</gene>
<name>A0A6D2KBM0_9BRAS</name>
<dbReference type="InterPro" id="IPR016140">
    <property type="entry name" value="Bifunc_inhib/LTP/seed_store"/>
</dbReference>
<dbReference type="InterPro" id="IPR000617">
    <property type="entry name" value="Napin/2SS/CON"/>
</dbReference>
<dbReference type="Gene3D" id="1.10.110.10">
    <property type="entry name" value="Plant lipid-transfer and hydrophobic proteins"/>
    <property type="match status" value="1"/>
</dbReference>
<dbReference type="PANTHER" id="PTHR35496:SF20">
    <property type="entry name" value="2S SEED STORAGE PROTEIN 1-RELATED"/>
    <property type="match status" value="1"/>
</dbReference>
<dbReference type="PANTHER" id="PTHR35496">
    <property type="entry name" value="2S SEED STORAGE PROTEIN 1-RELATED"/>
    <property type="match status" value="1"/>
</dbReference>
<feature type="signal peptide" evidence="5">
    <location>
        <begin position="1"/>
        <end position="21"/>
    </location>
</feature>
<dbReference type="Proteomes" id="UP000467841">
    <property type="component" value="Unassembled WGS sequence"/>
</dbReference>
<evidence type="ECO:0000256" key="5">
    <source>
        <dbReference type="SAM" id="SignalP"/>
    </source>
</evidence>
<accession>A0A6D2KBM0</accession>
<evidence type="ECO:0000259" key="6">
    <source>
        <dbReference type="Pfam" id="PF00234"/>
    </source>
</evidence>
<dbReference type="AlphaFoldDB" id="A0A6D2KBM0"/>
<evidence type="ECO:0000256" key="2">
    <source>
        <dbReference type="ARBA" id="ARBA00022761"/>
    </source>
</evidence>
<dbReference type="EMBL" id="CACVBM020001407">
    <property type="protein sequence ID" value="CAA7049218.1"/>
    <property type="molecule type" value="Genomic_DNA"/>
</dbReference>
<protein>
    <recommendedName>
        <fullName evidence="6">Bifunctional inhibitor/plant lipid transfer protein/seed storage helical domain-containing protein</fullName>
    </recommendedName>
</protein>
<dbReference type="InterPro" id="IPR036312">
    <property type="entry name" value="Bifun_inhib/LTP/seed_sf"/>
</dbReference>
<evidence type="ECO:0000313" key="7">
    <source>
        <dbReference type="EMBL" id="CAA7049218.1"/>
    </source>
</evidence>
<keyword evidence="3" id="KW-0708">Seed storage protein</keyword>
<dbReference type="PRINTS" id="PR00496">
    <property type="entry name" value="NAPIN"/>
</dbReference>
<organism evidence="7 8">
    <name type="scientific">Microthlaspi erraticum</name>
    <dbReference type="NCBI Taxonomy" id="1685480"/>
    <lineage>
        <taxon>Eukaryota</taxon>
        <taxon>Viridiplantae</taxon>
        <taxon>Streptophyta</taxon>
        <taxon>Embryophyta</taxon>
        <taxon>Tracheophyta</taxon>
        <taxon>Spermatophyta</taxon>
        <taxon>Magnoliopsida</taxon>
        <taxon>eudicotyledons</taxon>
        <taxon>Gunneridae</taxon>
        <taxon>Pentapetalae</taxon>
        <taxon>rosids</taxon>
        <taxon>malvids</taxon>
        <taxon>Brassicales</taxon>
        <taxon>Brassicaceae</taxon>
        <taxon>Coluteocarpeae</taxon>
        <taxon>Microthlaspi</taxon>
    </lineage>
</organism>
<dbReference type="SUPFAM" id="SSF47699">
    <property type="entry name" value="Bifunctional inhibitor/lipid-transfer protein/seed storage 2S albumin"/>
    <property type="match status" value="1"/>
</dbReference>
<feature type="domain" description="Bifunctional inhibitor/plant lipid transfer protein/seed storage helical" evidence="6">
    <location>
        <begin position="90"/>
        <end position="155"/>
    </location>
</feature>
<keyword evidence="8" id="KW-1185">Reference proteome</keyword>
<feature type="chain" id="PRO_5025460123" description="Bifunctional inhibitor/plant lipid transfer protein/seed storage helical domain-containing protein" evidence="5">
    <location>
        <begin position="22"/>
        <end position="164"/>
    </location>
</feature>
<keyword evidence="5" id="KW-0732">Signal</keyword>
<dbReference type="OrthoDB" id="1922883at2759"/>
<dbReference type="GO" id="GO:0045735">
    <property type="term" value="F:nutrient reservoir activity"/>
    <property type="evidence" value="ECO:0007669"/>
    <property type="project" value="UniProtKB-KW"/>
</dbReference>
<comment type="similarity">
    <text evidence="1">Belongs to the 2S seed storage albumins family.</text>
</comment>
<sequence length="164" mass="18848">MAAKLILLFASLALFVLLANASTYRTVVEFEEEDGVISRSNSLKCQLQYYEQEELKGCQLWISKRAQQGRIGYEADDFELTLHENDESRRPQEHHPALKMCCDELRNLDKMCVCHTLKAAALQVKEEGMHQPRQVKHMFSTARNLPDVCDVPEVESCKFDATPW</sequence>
<evidence type="ECO:0000256" key="4">
    <source>
        <dbReference type="ARBA" id="ARBA00023157"/>
    </source>
</evidence>
<dbReference type="Pfam" id="PF00234">
    <property type="entry name" value="Tryp_alpha_amyl"/>
    <property type="match status" value="1"/>
</dbReference>
<keyword evidence="4" id="KW-1015">Disulfide bond</keyword>
<evidence type="ECO:0000256" key="1">
    <source>
        <dbReference type="ARBA" id="ARBA00008262"/>
    </source>
</evidence>
<evidence type="ECO:0000313" key="8">
    <source>
        <dbReference type="Proteomes" id="UP000467841"/>
    </source>
</evidence>
<proteinExistence type="inferred from homology"/>
<keyword evidence="2" id="KW-0758">Storage protein</keyword>
<reference evidence="7" key="1">
    <citation type="submission" date="2020-01" db="EMBL/GenBank/DDBJ databases">
        <authorList>
            <person name="Mishra B."/>
        </authorList>
    </citation>
    <scope>NUCLEOTIDE SEQUENCE [LARGE SCALE GENOMIC DNA]</scope>
</reference>
<comment type="caution">
    <text evidence="7">The sequence shown here is derived from an EMBL/GenBank/DDBJ whole genome shotgun (WGS) entry which is preliminary data.</text>
</comment>
<evidence type="ECO:0000256" key="3">
    <source>
        <dbReference type="ARBA" id="ARBA00023129"/>
    </source>
</evidence>